<dbReference type="GO" id="GO:0046872">
    <property type="term" value="F:metal ion binding"/>
    <property type="evidence" value="ECO:0007669"/>
    <property type="project" value="UniProtKB-KW"/>
</dbReference>
<keyword evidence="5" id="KW-1185">Reference proteome</keyword>
<dbReference type="InterPro" id="IPR036069">
    <property type="entry name" value="DUF34/NIF3_sf"/>
</dbReference>
<dbReference type="KEGG" id="pcl:Pcal_0750"/>
<dbReference type="RefSeq" id="WP_011849434.1">
    <property type="nucleotide sequence ID" value="NC_009073.1"/>
</dbReference>
<evidence type="ECO:0008006" key="6">
    <source>
        <dbReference type="Google" id="ProtNLM"/>
    </source>
</evidence>
<comment type="similarity">
    <text evidence="1">Belongs to the GTP cyclohydrolase I type 2/NIF3 family.</text>
</comment>
<keyword evidence="2 3" id="KW-0479">Metal-binding</keyword>
<evidence type="ECO:0000256" key="1">
    <source>
        <dbReference type="ARBA" id="ARBA00006964"/>
    </source>
</evidence>
<dbReference type="HOGENOM" id="CLU_037423_2_0_2"/>
<proteinExistence type="inferred from homology"/>
<feature type="binding site" evidence="3">
    <location>
        <position position="76"/>
    </location>
    <ligand>
        <name>a divalent metal cation</name>
        <dbReference type="ChEBI" id="CHEBI:60240"/>
        <label>1</label>
    </ligand>
</feature>
<dbReference type="GO" id="GO:0005737">
    <property type="term" value="C:cytoplasm"/>
    <property type="evidence" value="ECO:0007669"/>
    <property type="project" value="TreeGrafter"/>
</dbReference>
<dbReference type="Gene3D" id="3.40.1390.30">
    <property type="entry name" value="NIF3 (NGG1p interacting factor 3)-like"/>
    <property type="match status" value="2"/>
</dbReference>
<feature type="binding site" evidence="3">
    <location>
        <position position="240"/>
    </location>
    <ligand>
        <name>a divalent metal cation</name>
        <dbReference type="ChEBI" id="CHEBI:60240"/>
        <label>1</label>
    </ligand>
</feature>
<dbReference type="eggNOG" id="arCOG04454">
    <property type="taxonomic scope" value="Archaea"/>
</dbReference>
<dbReference type="PANTHER" id="PTHR13799:SF14">
    <property type="entry name" value="GTP CYCLOHYDROLASE 1 TYPE 2 HOMOLOG"/>
    <property type="match status" value="1"/>
</dbReference>
<dbReference type="OrthoDB" id="85198at2157"/>
<evidence type="ECO:0000313" key="5">
    <source>
        <dbReference type="Proteomes" id="UP000001431"/>
    </source>
</evidence>
<accession>A3MU59</accession>
<dbReference type="Pfam" id="PF01784">
    <property type="entry name" value="DUF34_NIF3"/>
    <property type="match status" value="1"/>
</dbReference>
<dbReference type="STRING" id="410359.Pcal_0750"/>
<reference evidence="4" key="1">
    <citation type="submission" date="2007-02" db="EMBL/GenBank/DDBJ databases">
        <title>Complete sequence of Pyrobaculum calidifontis JCM 11548.</title>
        <authorList>
            <consortium name="US DOE Joint Genome Institute"/>
            <person name="Copeland A."/>
            <person name="Lucas S."/>
            <person name="Lapidus A."/>
            <person name="Barry K."/>
            <person name="Glavina del Rio T."/>
            <person name="Dalin E."/>
            <person name="Tice H."/>
            <person name="Pitluck S."/>
            <person name="Chain P."/>
            <person name="Malfatti S."/>
            <person name="Shin M."/>
            <person name="Vergez L."/>
            <person name="Schmutz J."/>
            <person name="Larimer F."/>
            <person name="Land M."/>
            <person name="Hauser L."/>
            <person name="Kyrpides N."/>
            <person name="Mikhailova N."/>
            <person name="Cozen A.E."/>
            <person name="Fitz-Gibbon S.T."/>
            <person name="House C.H."/>
            <person name="Saltikov C."/>
            <person name="Lowe T.M."/>
            <person name="Richardson P."/>
        </authorList>
    </citation>
    <scope>NUCLEOTIDE SEQUENCE [LARGE SCALE GENOMIC DNA]</scope>
    <source>
        <strain evidence="4">JCM 11548</strain>
    </source>
</reference>
<feature type="binding site" evidence="3">
    <location>
        <position position="244"/>
    </location>
    <ligand>
        <name>a divalent metal cation</name>
        <dbReference type="ChEBI" id="CHEBI:60240"/>
        <label>1</label>
    </ligand>
</feature>
<dbReference type="NCBIfam" id="TIGR00486">
    <property type="entry name" value="YbgI_SA1388"/>
    <property type="match status" value="1"/>
</dbReference>
<evidence type="ECO:0000313" key="4">
    <source>
        <dbReference type="EMBL" id="ABO08176.1"/>
    </source>
</evidence>
<dbReference type="SUPFAM" id="SSF102705">
    <property type="entry name" value="NIF3 (NGG1p interacting factor 3)-like"/>
    <property type="match status" value="1"/>
</dbReference>
<feature type="binding site" evidence="3">
    <location>
        <position position="75"/>
    </location>
    <ligand>
        <name>a divalent metal cation</name>
        <dbReference type="ChEBI" id="CHEBI:60240"/>
        <label>1</label>
    </ligand>
</feature>
<feature type="binding site" evidence="3">
    <location>
        <position position="117"/>
    </location>
    <ligand>
        <name>a divalent metal cation</name>
        <dbReference type="ChEBI" id="CHEBI:60240"/>
        <label>1</label>
    </ligand>
</feature>
<gene>
    <name evidence="4" type="ordered locus">Pcal_0750</name>
</gene>
<name>A3MU59_PYRCJ</name>
<dbReference type="AlphaFoldDB" id="A3MU59"/>
<dbReference type="PANTHER" id="PTHR13799">
    <property type="entry name" value="NGG1 INTERACTING FACTOR 3"/>
    <property type="match status" value="1"/>
</dbReference>
<organism evidence="4 5">
    <name type="scientific">Pyrobaculum calidifontis (strain DSM 21063 / JCM 11548 / VA1)</name>
    <dbReference type="NCBI Taxonomy" id="410359"/>
    <lineage>
        <taxon>Archaea</taxon>
        <taxon>Thermoproteota</taxon>
        <taxon>Thermoprotei</taxon>
        <taxon>Thermoproteales</taxon>
        <taxon>Thermoproteaceae</taxon>
        <taxon>Pyrobaculum</taxon>
    </lineage>
</organism>
<dbReference type="Proteomes" id="UP000001431">
    <property type="component" value="Chromosome"/>
</dbReference>
<dbReference type="EMBL" id="CP000561">
    <property type="protein sequence ID" value="ABO08176.1"/>
    <property type="molecule type" value="Genomic_DNA"/>
</dbReference>
<evidence type="ECO:0000256" key="2">
    <source>
        <dbReference type="ARBA" id="ARBA00022723"/>
    </source>
</evidence>
<sequence length="280" mass="31549">MSLRRPTLRDVVEVLESIAPPSLAMEEHRNRLGLVVGPLHGLEEVAVERIGFSLNPSIRAIRAAVERGAQLLVVHHEYFLFPRAEDSAPVIYSYRDRVLELLRRHRLYLYAAHTNWDFAEGGNFDTLARLLGLEARPLPLKLGNLVLKKAVLAAELPRPMKLRELAQYVKERLGLRHIAYVDGGREEVRRVALSTGGGFFVDFVVQLADLGFDVYISGELSEEAAEVAKDLGIGLIAATHYQTEYIGMVELRRRTEEELRRRGLQAETFVIDTGVPFEIT</sequence>
<evidence type="ECO:0000256" key="3">
    <source>
        <dbReference type="PIRSR" id="PIRSR602678-1"/>
    </source>
</evidence>
<protein>
    <recommendedName>
        <fullName evidence="6">GTP cyclohydrolase 1 type 2 homolog</fullName>
    </recommendedName>
</protein>
<dbReference type="FunFam" id="3.40.1390.30:FF:000001">
    <property type="entry name" value="GTP cyclohydrolase 1 type 2"/>
    <property type="match status" value="1"/>
</dbReference>
<dbReference type="InterPro" id="IPR002678">
    <property type="entry name" value="DUF34/NIF3"/>
</dbReference>
<dbReference type="GeneID" id="4908895"/>